<dbReference type="InterPro" id="IPR042099">
    <property type="entry name" value="ANL_N_sf"/>
</dbReference>
<keyword evidence="7" id="KW-1185">Reference proteome</keyword>
<keyword evidence="2" id="KW-0596">Phosphopantetheine</keyword>
<dbReference type="SUPFAM" id="SSF52777">
    <property type="entry name" value="CoA-dependent acyltransferases"/>
    <property type="match status" value="4"/>
</dbReference>
<dbReference type="InterPro" id="IPR045851">
    <property type="entry name" value="AMP-bd_C_sf"/>
</dbReference>
<gene>
    <name evidence="6" type="ORF">G4177_37005</name>
</gene>
<dbReference type="PROSITE" id="PS00455">
    <property type="entry name" value="AMP_BINDING"/>
    <property type="match status" value="1"/>
</dbReference>
<dbReference type="CDD" id="cd19534">
    <property type="entry name" value="E_NRPS"/>
    <property type="match status" value="1"/>
</dbReference>
<dbReference type="NCBIfam" id="TIGR01720">
    <property type="entry name" value="NRPS-para261"/>
    <property type="match status" value="1"/>
</dbReference>
<evidence type="ECO:0000313" key="7">
    <source>
        <dbReference type="Proteomes" id="UP001516472"/>
    </source>
</evidence>
<sequence>ASEAGARLYRTGDKARWLADGNIEYLGRLDFQVKVRGLRIELGEIESALERHPQVRQAVVVVREDSGDKRLVAYLVPPAGAQSPATSDVRDFLKLHLPEYMVPAAFISLDTLPLNASGKLDRKALPAPQGALTPSNEYVAPRNDVEQRLCDTWAQVLGLKQVGVHDNFFELGGDSIISLQVVARARQAGLVLATRQLFQHQTVAQLALVVASTTESLREQGPVTGPVPLTPVQLQLLAHDPTHAHHFNQSVLLAVREPLEPARLEKALALVVAHHDALRLRLHQHAGAWTQENASPDEAPVHLLQVELSSTPASEQSAALEAEASRVQASFVLAQAPLLRAALFHLGDGQQRLLLVAHHLVVDAVSWRVILEDLESAYLQATLPAKSASFQSWARRLQTHAHSEALSAEAPLWLEEARTPVAPLPTDASGPNTPASERSISVSLGAEETQLLLQEVPSAWRAHINDVLLTALARALSEWTGQSQVLVHLEGHGREDLFDDVDVSRTVGWFTSFTPVLLPVPVIGSVGDGLRSVRDSLRRLPHRGLGFGLLKWLGPTELAQQLQALPAPQVAFNYLGQLDASASSNRLFSLSHEPTGPSIAPSGTRMHALEINGSVLGGQLQLSFGFSTHLHHATTIESLAQRFLHHLRALIDLRASEDARRFSPGDFPLAALSQTALDTLLQLAGPDIEDVYPLSPTQQGMLFHALLSPESTVYFMQHSWAIHSALDGAALHQAWQSTTERSAVLRTSFHWQGLNAPLQVVHSRLPCAFELLDWRALSAAEQHERYQQFLAEERRQGFQLHRAPLMRMVAIHLRQDVWRLHWSHSHLLLDGWSLGLVLQEFFSLYDASLSARAARPVARPPFRDYIAWLRQRDDSADTAFWRDYLADFTSATPLPADTHASPPAGQAPSHPFHELLLSAEAAASLQDFSRQHQLTLNTLALASWALVLSRYSGEHDVVFGSTFAGRPPELPGSDAMVGIFINSLPTRIRVPSDSSPLVPWLQSLQVQQLELRQYEHAPLVHVQSLSQVPRGASLFESLLVVENYPIDASLRQRTSFLDVREALAAERSNYPLALAVIPSTSTVRLLLSHDEPRFPAAAMQRLLEHWRTVLEGLVARPEARLEDVSLLSASERRLVLEQWSRTPGTLPEQPVHRLIEAHALRTPEAPAVRFGAETLTYDELNARANQLARHLRRLGVGPEVLVALCLERSVERVVAMLATLKVGGAWLSLDPSLPAERLDFIASNALAPVLLTHSSLEHLLDRRGYVFLVDEHAERVERESTDNLDTHADASNLAYVIYTSGSTGRPKGTLLTHGGLANTAREAALAHGYRHDSRVLQFASTSFDASVCEVFSTLVAGACLVLATRDELMPGAPLVQVIEEHGITAVTLTPSVLAQLEPQALPHLRTVISAGEACSPELARRWSQGRTLLNAYGPTEVTICATISGPVDAQRLSIGRALPNAQVYVLDAHQRPVAVGVAGELYVGGAGVARGYLGQPALTAERFIPHPFATHPGERLYRTGDKVRWLAHGELEFLGRLDTQLKLRGFRIEPGEVETVLRELPSVREAVVVLREDVPGDKRLVAYVLPQSGTQVDPLPLRTALLSRLPEYMVPSAFVSLEALPLTPSGKVDKKALPAPHGSAATAASAYAAPRTDTEVRLAAIWREVLHVEQVGLFDEFMSLGGHSLLATQVVSRIRAAFGVELPLRILFEATTLEALARAIESASRTTQASALPPLRAASREQPLPLSFAQQRLWFLEELEPGNPLYNI</sequence>
<dbReference type="Gene3D" id="1.10.1200.10">
    <property type="entry name" value="ACP-like"/>
    <property type="match status" value="2"/>
</dbReference>
<keyword evidence="3" id="KW-0597">Phosphoprotein</keyword>
<dbReference type="NCBIfam" id="TIGR01733">
    <property type="entry name" value="AA-adenyl-dom"/>
    <property type="match status" value="1"/>
</dbReference>
<dbReference type="PANTHER" id="PTHR45527">
    <property type="entry name" value="NONRIBOSOMAL PEPTIDE SYNTHETASE"/>
    <property type="match status" value="1"/>
</dbReference>
<dbReference type="Pfam" id="PF00501">
    <property type="entry name" value="AMP-binding"/>
    <property type="match status" value="1"/>
</dbReference>
<dbReference type="PANTHER" id="PTHR45527:SF1">
    <property type="entry name" value="FATTY ACID SYNTHASE"/>
    <property type="match status" value="1"/>
</dbReference>
<dbReference type="Proteomes" id="UP001516472">
    <property type="component" value="Unassembled WGS sequence"/>
</dbReference>
<feature type="non-terminal residue" evidence="6">
    <location>
        <position position="1"/>
    </location>
</feature>
<dbReference type="CDD" id="cd19543">
    <property type="entry name" value="DCL_NRPS"/>
    <property type="match status" value="1"/>
</dbReference>
<dbReference type="SUPFAM" id="SSF47336">
    <property type="entry name" value="ACP-like"/>
    <property type="match status" value="2"/>
</dbReference>
<accession>A0ABR9Q0Q0</accession>
<dbReference type="InterPro" id="IPR009081">
    <property type="entry name" value="PP-bd_ACP"/>
</dbReference>
<name>A0ABR9Q0Q0_9BACT</name>
<evidence type="ECO:0000313" key="6">
    <source>
        <dbReference type="EMBL" id="MBE4753754.1"/>
    </source>
</evidence>
<dbReference type="InterPro" id="IPR010071">
    <property type="entry name" value="AA_adenyl_dom"/>
</dbReference>
<dbReference type="PROSITE" id="PS00012">
    <property type="entry name" value="PHOSPHOPANTETHEINE"/>
    <property type="match status" value="2"/>
</dbReference>
<dbReference type="SUPFAM" id="SSF56801">
    <property type="entry name" value="Acetyl-CoA synthetase-like"/>
    <property type="match status" value="2"/>
</dbReference>
<dbReference type="InterPro" id="IPR001242">
    <property type="entry name" value="Condensation_dom"/>
</dbReference>
<feature type="domain" description="Carrier" evidence="5">
    <location>
        <begin position="1649"/>
        <end position="1724"/>
    </location>
</feature>
<dbReference type="EMBL" id="JAAIYO010000032">
    <property type="protein sequence ID" value="MBE4753754.1"/>
    <property type="molecule type" value="Genomic_DNA"/>
</dbReference>
<evidence type="ECO:0000256" key="2">
    <source>
        <dbReference type="ARBA" id="ARBA00022450"/>
    </source>
</evidence>
<evidence type="ECO:0000256" key="3">
    <source>
        <dbReference type="ARBA" id="ARBA00022553"/>
    </source>
</evidence>
<dbReference type="PROSITE" id="PS50075">
    <property type="entry name" value="CARRIER"/>
    <property type="match status" value="2"/>
</dbReference>
<dbReference type="InterPro" id="IPR020845">
    <property type="entry name" value="AMP-binding_CS"/>
</dbReference>
<evidence type="ECO:0000256" key="1">
    <source>
        <dbReference type="ARBA" id="ARBA00001957"/>
    </source>
</evidence>
<dbReference type="Gene3D" id="3.40.50.980">
    <property type="match status" value="2"/>
</dbReference>
<dbReference type="RefSeq" id="WP_193430902.1">
    <property type="nucleotide sequence ID" value="NZ_JAAIYO010000032.1"/>
</dbReference>
<feature type="domain" description="Carrier" evidence="5">
    <location>
        <begin position="140"/>
        <end position="214"/>
    </location>
</feature>
<dbReference type="SMART" id="SM00823">
    <property type="entry name" value="PKS_PP"/>
    <property type="match status" value="2"/>
</dbReference>
<dbReference type="Gene3D" id="2.30.38.10">
    <property type="entry name" value="Luciferase, Domain 3"/>
    <property type="match status" value="1"/>
</dbReference>
<feature type="non-terminal residue" evidence="6">
    <location>
        <position position="1768"/>
    </location>
</feature>
<dbReference type="Pfam" id="PF13193">
    <property type="entry name" value="AMP-binding_C"/>
    <property type="match status" value="2"/>
</dbReference>
<dbReference type="InterPro" id="IPR010060">
    <property type="entry name" value="NRPS_synth"/>
</dbReference>
<dbReference type="Gene3D" id="3.30.559.30">
    <property type="entry name" value="Nonribosomal peptide synthetase, condensation domain"/>
    <property type="match status" value="2"/>
</dbReference>
<proteinExistence type="predicted"/>
<reference evidence="6 7" key="1">
    <citation type="submission" date="2020-02" db="EMBL/GenBank/DDBJ databases">
        <authorList>
            <person name="Babadi Z.K."/>
            <person name="Risdian C."/>
            <person name="Ebrahimipour G.H."/>
            <person name="Wink J."/>
        </authorList>
    </citation>
    <scope>NUCLEOTIDE SEQUENCE [LARGE SCALE GENOMIC DNA]</scope>
    <source>
        <strain evidence="6 7">ZKHCc1 1396</strain>
    </source>
</reference>
<dbReference type="InterPro" id="IPR023213">
    <property type="entry name" value="CAT-like_dom_sf"/>
</dbReference>
<keyword evidence="4" id="KW-0677">Repeat</keyword>
<dbReference type="Pfam" id="PF00550">
    <property type="entry name" value="PP-binding"/>
    <property type="match status" value="2"/>
</dbReference>
<dbReference type="Gene3D" id="3.30.559.10">
    <property type="entry name" value="Chloramphenicol acetyltransferase-like domain"/>
    <property type="match status" value="3"/>
</dbReference>
<evidence type="ECO:0000256" key="4">
    <source>
        <dbReference type="ARBA" id="ARBA00022737"/>
    </source>
</evidence>
<dbReference type="InterPro" id="IPR006162">
    <property type="entry name" value="Ppantetheine_attach_site"/>
</dbReference>
<comment type="cofactor">
    <cofactor evidence="1">
        <name>pantetheine 4'-phosphate</name>
        <dbReference type="ChEBI" id="CHEBI:47942"/>
    </cofactor>
</comment>
<dbReference type="InterPro" id="IPR020806">
    <property type="entry name" value="PKS_PP-bd"/>
</dbReference>
<dbReference type="Gene3D" id="3.40.50.12780">
    <property type="entry name" value="N-terminal domain of ligase-like"/>
    <property type="match status" value="1"/>
</dbReference>
<protein>
    <submittedName>
        <fullName evidence="6">Amino acid adenylation domain-containing protein</fullName>
    </submittedName>
</protein>
<dbReference type="Pfam" id="PF00668">
    <property type="entry name" value="Condensation"/>
    <property type="match status" value="2"/>
</dbReference>
<evidence type="ECO:0000259" key="5">
    <source>
        <dbReference type="PROSITE" id="PS50075"/>
    </source>
</evidence>
<dbReference type="CDD" id="cd17652">
    <property type="entry name" value="A_NRPS_CmdD_like"/>
    <property type="match status" value="1"/>
</dbReference>
<dbReference type="Gene3D" id="3.30.300.30">
    <property type="match status" value="2"/>
</dbReference>
<dbReference type="InterPro" id="IPR000873">
    <property type="entry name" value="AMP-dep_synth/lig_dom"/>
</dbReference>
<organism evidence="6 7">
    <name type="scientific">Corallococcus soli</name>
    <dbReference type="NCBI Taxonomy" id="2710757"/>
    <lineage>
        <taxon>Bacteria</taxon>
        <taxon>Pseudomonadati</taxon>
        <taxon>Myxococcota</taxon>
        <taxon>Myxococcia</taxon>
        <taxon>Myxococcales</taxon>
        <taxon>Cystobacterineae</taxon>
        <taxon>Myxococcaceae</taxon>
        <taxon>Corallococcus</taxon>
    </lineage>
</organism>
<dbReference type="InterPro" id="IPR025110">
    <property type="entry name" value="AMP-bd_C"/>
</dbReference>
<comment type="caution">
    <text evidence="6">The sequence shown here is derived from an EMBL/GenBank/DDBJ whole genome shotgun (WGS) entry which is preliminary data.</text>
</comment>
<dbReference type="InterPro" id="IPR036736">
    <property type="entry name" value="ACP-like_sf"/>
</dbReference>